<evidence type="ECO:0000313" key="5">
    <source>
        <dbReference type="Proteomes" id="UP000626109"/>
    </source>
</evidence>
<reference evidence="4" key="1">
    <citation type="submission" date="2021-02" db="EMBL/GenBank/DDBJ databases">
        <authorList>
            <person name="Dougan E. K."/>
            <person name="Rhodes N."/>
            <person name="Thang M."/>
            <person name="Chan C."/>
        </authorList>
    </citation>
    <scope>NUCLEOTIDE SEQUENCE</scope>
</reference>
<name>A0A813LV50_POLGL</name>
<comment type="caution">
    <text evidence="4">The sequence shown here is derived from an EMBL/GenBank/DDBJ whole genome shotgun (WGS) entry which is preliminary data.</text>
</comment>
<accession>A0A813LV50</accession>
<feature type="domain" description="EF-hand" evidence="2">
    <location>
        <begin position="114"/>
        <end position="149"/>
    </location>
</feature>
<dbReference type="PROSITE" id="PS50222">
    <property type="entry name" value="EF_HAND_2"/>
    <property type="match status" value="2"/>
</dbReference>
<evidence type="ECO:0000256" key="1">
    <source>
        <dbReference type="SAM" id="MobiDB-lite"/>
    </source>
</evidence>
<evidence type="ECO:0000313" key="4">
    <source>
        <dbReference type="EMBL" id="CAE8738738.1"/>
    </source>
</evidence>
<evidence type="ECO:0000259" key="2">
    <source>
        <dbReference type="PROSITE" id="PS50222"/>
    </source>
</evidence>
<dbReference type="Gene3D" id="1.10.238.10">
    <property type="entry name" value="EF-hand"/>
    <property type="match status" value="1"/>
</dbReference>
<feature type="non-terminal residue" evidence="4">
    <location>
        <position position="1"/>
    </location>
</feature>
<dbReference type="SUPFAM" id="SSF47473">
    <property type="entry name" value="EF-hand"/>
    <property type="match status" value="1"/>
</dbReference>
<sequence>ARPLLWLKRNSARNKSTPQARQPFPAESSCSRAMAGRRSLAVFLALFLFVMAFSPALADDGAEDEGAEDDKVGLTEEEVTHTFESLDSDKDSKLSKAELIEWVKSEDEEIEDEDAHHEVSSAFEVYDHDKDDFFSKEEFTESLRAMEADEDEAHHEDEDAEQG</sequence>
<organism evidence="4 5">
    <name type="scientific">Polarella glacialis</name>
    <name type="common">Dinoflagellate</name>
    <dbReference type="NCBI Taxonomy" id="89957"/>
    <lineage>
        <taxon>Eukaryota</taxon>
        <taxon>Sar</taxon>
        <taxon>Alveolata</taxon>
        <taxon>Dinophyceae</taxon>
        <taxon>Suessiales</taxon>
        <taxon>Suessiaceae</taxon>
        <taxon>Polarella</taxon>
    </lineage>
</organism>
<dbReference type="InterPro" id="IPR011992">
    <property type="entry name" value="EF-hand-dom_pair"/>
</dbReference>
<gene>
    <name evidence="3" type="ORF">PGLA1383_LOCUS22849</name>
    <name evidence="4" type="ORF">PGLA2088_LOCUS49325</name>
</gene>
<evidence type="ECO:0000313" key="6">
    <source>
        <dbReference type="Proteomes" id="UP000654075"/>
    </source>
</evidence>
<dbReference type="InterPro" id="IPR002048">
    <property type="entry name" value="EF_hand_dom"/>
</dbReference>
<dbReference type="EMBL" id="CAJNNV010016811">
    <property type="protein sequence ID" value="CAE8604698.1"/>
    <property type="molecule type" value="Genomic_DNA"/>
</dbReference>
<protein>
    <recommendedName>
        <fullName evidence="2">EF-hand domain-containing protein</fullName>
    </recommendedName>
</protein>
<dbReference type="AlphaFoldDB" id="A0A813LV50"/>
<dbReference type="EMBL" id="CAJNNW010036994">
    <property type="protein sequence ID" value="CAE8738738.1"/>
    <property type="molecule type" value="Genomic_DNA"/>
</dbReference>
<feature type="domain" description="EF-hand" evidence="2">
    <location>
        <begin position="74"/>
        <end position="109"/>
    </location>
</feature>
<proteinExistence type="predicted"/>
<dbReference type="SMART" id="SM00054">
    <property type="entry name" value="EFh"/>
    <property type="match status" value="2"/>
</dbReference>
<dbReference type="Proteomes" id="UP000654075">
    <property type="component" value="Unassembled WGS sequence"/>
</dbReference>
<dbReference type="GO" id="GO:0005509">
    <property type="term" value="F:calcium ion binding"/>
    <property type="evidence" value="ECO:0007669"/>
    <property type="project" value="InterPro"/>
</dbReference>
<dbReference type="Proteomes" id="UP000626109">
    <property type="component" value="Unassembled WGS sequence"/>
</dbReference>
<evidence type="ECO:0000313" key="3">
    <source>
        <dbReference type="EMBL" id="CAE8604698.1"/>
    </source>
</evidence>
<feature type="region of interest" description="Disordered" evidence="1">
    <location>
        <begin position="141"/>
        <end position="163"/>
    </location>
</feature>
<feature type="compositionally biased region" description="Basic and acidic residues" evidence="1">
    <location>
        <begin position="141"/>
        <end position="157"/>
    </location>
</feature>
<keyword evidence="6" id="KW-1185">Reference proteome</keyword>